<dbReference type="Proteomes" id="UP000240760">
    <property type="component" value="Unassembled WGS sequence"/>
</dbReference>
<protein>
    <recommendedName>
        <fullName evidence="8">WD40 repeat-like protein</fullName>
    </recommendedName>
</protein>
<sequence length="365" mass="39849">MSSFFTVPGAQKKRKRPSAPDAPKKRVAASKSSSTKASLAKNSARSAKAPAAKQAASTTKRRVERDDDDDEISGSDSDDDESITSASDATADSDKDSDNEGETAAEKRLRLAERYLDNVREDVDDFGFDAAEIDRDLIAERLQEDVAESKGKVYRQLASELAFGSASQTLFRSNTDSVTSIAACAPYVYTTTKDLFLHKWRIQDLPQHQYPQTTKRKPKKPPAPPKRRPELEIGSWDGHVRIWKLSEDKKRIDFVAALGGSPEDHPSEDGDDQPNGTSKAPHYRAVHGVINDIAVFERGDRGQDGVCIVAAVAKDHRLGRWTVNKGNGVRNGGVVFEIPRVPKSLTNGAHKHGEEGGEANGADED</sequence>
<proteinExistence type="predicted"/>
<dbReference type="GO" id="GO:0034511">
    <property type="term" value="F:U3 snoRNA binding"/>
    <property type="evidence" value="ECO:0007669"/>
    <property type="project" value="InterPro"/>
</dbReference>
<dbReference type="AlphaFoldDB" id="A0A2T4BYP5"/>
<feature type="region of interest" description="Disordered" evidence="5">
    <location>
        <begin position="207"/>
        <end position="232"/>
    </location>
</feature>
<feature type="region of interest" description="Disordered" evidence="5">
    <location>
        <begin position="1"/>
        <end position="106"/>
    </location>
</feature>
<accession>A0A2T4BYP5</accession>
<keyword evidence="3" id="KW-0677">Repeat</keyword>
<organism evidence="6 7">
    <name type="scientific">Trichoderma longibrachiatum ATCC 18648</name>
    <dbReference type="NCBI Taxonomy" id="983965"/>
    <lineage>
        <taxon>Eukaryota</taxon>
        <taxon>Fungi</taxon>
        <taxon>Dikarya</taxon>
        <taxon>Ascomycota</taxon>
        <taxon>Pezizomycotina</taxon>
        <taxon>Sordariomycetes</taxon>
        <taxon>Hypocreomycetidae</taxon>
        <taxon>Hypocreales</taxon>
        <taxon>Hypocreaceae</taxon>
        <taxon>Trichoderma</taxon>
    </lineage>
</organism>
<feature type="region of interest" description="Disordered" evidence="5">
    <location>
        <begin position="258"/>
        <end position="281"/>
    </location>
</feature>
<dbReference type="InterPro" id="IPR015943">
    <property type="entry name" value="WD40/YVTN_repeat-like_dom_sf"/>
</dbReference>
<evidence type="ECO:0000256" key="5">
    <source>
        <dbReference type="SAM" id="MobiDB-lite"/>
    </source>
</evidence>
<keyword evidence="2" id="KW-0853">WD repeat</keyword>
<evidence type="ECO:0000256" key="2">
    <source>
        <dbReference type="ARBA" id="ARBA00022574"/>
    </source>
</evidence>
<dbReference type="PANTHER" id="PTHR19865">
    <property type="entry name" value="U3 SMALL NUCLEOLAR RNA INTERACTING PROTEIN 2"/>
    <property type="match status" value="1"/>
</dbReference>
<dbReference type="EMBL" id="KZ679136">
    <property type="protein sequence ID" value="PTB74443.1"/>
    <property type="molecule type" value="Genomic_DNA"/>
</dbReference>
<keyword evidence="7" id="KW-1185">Reference proteome</keyword>
<evidence type="ECO:0000313" key="7">
    <source>
        <dbReference type="Proteomes" id="UP000240760"/>
    </source>
</evidence>
<evidence type="ECO:0000256" key="1">
    <source>
        <dbReference type="ARBA" id="ARBA00004123"/>
    </source>
</evidence>
<evidence type="ECO:0008006" key="8">
    <source>
        <dbReference type="Google" id="ProtNLM"/>
    </source>
</evidence>
<feature type="compositionally biased region" description="Low complexity" evidence="5">
    <location>
        <begin position="29"/>
        <end position="57"/>
    </location>
</feature>
<dbReference type="OrthoDB" id="189968at2759"/>
<evidence type="ECO:0000256" key="4">
    <source>
        <dbReference type="ARBA" id="ARBA00023242"/>
    </source>
</evidence>
<name>A0A2T4BYP5_TRILO</name>
<evidence type="ECO:0000256" key="3">
    <source>
        <dbReference type="ARBA" id="ARBA00022737"/>
    </source>
</evidence>
<feature type="compositionally biased region" description="Basic and acidic residues" evidence="5">
    <location>
        <begin position="92"/>
        <end position="106"/>
    </location>
</feature>
<dbReference type="InterPro" id="IPR039241">
    <property type="entry name" value="Rrp9-like"/>
</dbReference>
<feature type="region of interest" description="Disordered" evidence="5">
    <location>
        <begin position="344"/>
        <end position="365"/>
    </location>
</feature>
<dbReference type="PANTHER" id="PTHR19865:SF0">
    <property type="entry name" value="U3 SMALL NUCLEOLAR RNA-INTERACTING PROTEIN 2"/>
    <property type="match status" value="1"/>
</dbReference>
<gene>
    <name evidence="6" type="ORF">M440DRAFT_1464464</name>
</gene>
<keyword evidence="4" id="KW-0539">Nucleus</keyword>
<feature type="compositionally biased region" description="Acidic residues" evidence="5">
    <location>
        <begin position="66"/>
        <end position="82"/>
    </location>
</feature>
<dbReference type="Gene3D" id="2.130.10.10">
    <property type="entry name" value="YVTN repeat-like/Quinoprotein amine dehydrogenase"/>
    <property type="match status" value="2"/>
</dbReference>
<dbReference type="STRING" id="983965.A0A2T4BYP5"/>
<comment type="subcellular location">
    <subcellularLocation>
        <location evidence="1">Nucleus</location>
    </subcellularLocation>
</comment>
<dbReference type="GO" id="GO:0032040">
    <property type="term" value="C:small-subunit processome"/>
    <property type="evidence" value="ECO:0007669"/>
    <property type="project" value="TreeGrafter"/>
</dbReference>
<reference evidence="6 7" key="1">
    <citation type="submission" date="2016-07" db="EMBL/GenBank/DDBJ databases">
        <title>Multiple horizontal gene transfer events from other fungi enriched the ability of initially mycotrophic Trichoderma (Ascomycota) to feed on dead plant biomass.</title>
        <authorList>
            <consortium name="DOE Joint Genome Institute"/>
            <person name="Aerts A."/>
            <person name="Atanasova L."/>
            <person name="Chenthamara K."/>
            <person name="Zhang J."/>
            <person name="Grujic M."/>
            <person name="Henrissat B."/>
            <person name="Kuo A."/>
            <person name="Salamov A."/>
            <person name="Lipzen A."/>
            <person name="Labutti K."/>
            <person name="Barry K."/>
            <person name="Miao Y."/>
            <person name="Rahimi M.J."/>
            <person name="Shen Q."/>
            <person name="Grigoriev I.V."/>
            <person name="Kubicek C.P."/>
            <person name="Druzhinina I.S."/>
        </authorList>
    </citation>
    <scope>NUCLEOTIDE SEQUENCE [LARGE SCALE GENOMIC DNA]</scope>
    <source>
        <strain evidence="6 7">ATCC 18648</strain>
    </source>
</reference>
<evidence type="ECO:0000313" key="6">
    <source>
        <dbReference type="EMBL" id="PTB74443.1"/>
    </source>
</evidence>